<feature type="coiled-coil region" evidence="3">
    <location>
        <begin position="170"/>
        <end position="197"/>
    </location>
</feature>
<dbReference type="InParanoid" id="A0A6P7II63"/>
<keyword evidence="2 3" id="KW-0175">Coiled coil</keyword>
<dbReference type="SUPFAM" id="SSF64593">
    <property type="entry name" value="Intermediate filament protein, coiled coil region"/>
    <property type="match status" value="2"/>
</dbReference>
<feature type="region of interest" description="Disordered" evidence="4">
    <location>
        <begin position="708"/>
        <end position="754"/>
    </location>
</feature>
<evidence type="ECO:0000256" key="4">
    <source>
        <dbReference type="SAM" id="MobiDB-lite"/>
    </source>
</evidence>
<dbReference type="AlphaFoldDB" id="A0A6P7II63"/>
<dbReference type="PANTHER" id="PTHR23239:SF180">
    <property type="entry name" value="KERATIN, TYPE I CYTOSKELETAL 17"/>
    <property type="match status" value="1"/>
</dbReference>
<feature type="compositionally biased region" description="Polar residues" evidence="4">
    <location>
        <begin position="708"/>
        <end position="722"/>
    </location>
</feature>
<feature type="compositionally biased region" description="Acidic residues" evidence="4">
    <location>
        <begin position="781"/>
        <end position="791"/>
    </location>
</feature>
<dbReference type="GO" id="GO:0005882">
    <property type="term" value="C:intermediate filament"/>
    <property type="evidence" value="ECO:0007669"/>
    <property type="project" value="UniProtKB-KW"/>
</dbReference>
<dbReference type="GO" id="GO:0005198">
    <property type="term" value="F:structural molecule activity"/>
    <property type="evidence" value="ECO:0007669"/>
    <property type="project" value="InterPro"/>
</dbReference>
<dbReference type="PANTHER" id="PTHR23239">
    <property type="entry name" value="INTERMEDIATE FILAMENT"/>
    <property type="match status" value="1"/>
</dbReference>
<proteinExistence type="predicted"/>
<dbReference type="InterPro" id="IPR039008">
    <property type="entry name" value="IF_rod_dom"/>
</dbReference>
<feature type="compositionally biased region" description="Basic and acidic residues" evidence="4">
    <location>
        <begin position="682"/>
        <end position="692"/>
    </location>
</feature>
<feature type="compositionally biased region" description="Basic residues" evidence="4">
    <location>
        <begin position="1118"/>
        <end position="1128"/>
    </location>
</feature>
<organism evidence="6 7">
    <name type="scientific">Parambassis ranga</name>
    <name type="common">Indian glassy fish</name>
    <dbReference type="NCBI Taxonomy" id="210632"/>
    <lineage>
        <taxon>Eukaryota</taxon>
        <taxon>Metazoa</taxon>
        <taxon>Chordata</taxon>
        <taxon>Craniata</taxon>
        <taxon>Vertebrata</taxon>
        <taxon>Euteleostomi</taxon>
        <taxon>Actinopterygii</taxon>
        <taxon>Neopterygii</taxon>
        <taxon>Teleostei</taxon>
        <taxon>Neoteleostei</taxon>
        <taxon>Acanthomorphata</taxon>
        <taxon>Ovalentaria</taxon>
        <taxon>Ambassidae</taxon>
        <taxon>Parambassis</taxon>
    </lineage>
</organism>
<dbReference type="Proteomes" id="UP000515145">
    <property type="component" value="Chromosome 8"/>
</dbReference>
<gene>
    <name evidence="7" type="primary">LOC114439933</name>
</gene>
<feature type="region of interest" description="Disordered" evidence="4">
    <location>
        <begin position="949"/>
        <end position="1128"/>
    </location>
</feature>
<evidence type="ECO:0000313" key="6">
    <source>
        <dbReference type="Proteomes" id="UP000515145"/>
    </source>
</evidence>
<reference evidence="7" key="1">
    <citation type="submission" date="2025-08" db="UniProtKB">
        <authorList>
            <consortium name="RefSeq"/>
        </authorList>
    </citation>
    <scope>IDENTIFICATION</scope>
</reference>
<evidence type="ECO:0000256" key="1">
    <source>
        <dbReference type="ARBA" id="ARBA00022754"/>
    </source>
</evidence>
<accession>A0A6P7II63</accession>
<evidence type="ECO:0000313" key="7">
    <source>
        <dbReference type="RefSeq" id="XP_028267945.1"/>
    </source>
</evidence>
<feature type="compositionally biased region" description="Basic and acidic residues" evidence="4">
    <location>
        <begin position="1105"/>
        <end position="1114"/>
    </location>
</feature>
<evidence type="ECO:0000259" key="5">
    <source>
        <dbReference type="SMART" id="SM01391"/>
    </source>
</evidence>
<dbReference type="OrthoDB" id="8960801at2759"/>
<dbReference type="GeneID" id="114439933"/>
<dbReference type="RefSeq" id="XP_028267945.1">
    <property type="nucleotide sequence ID" value="XM_028412144.1"/>
</dbReference>
<dbReference type="SMART" id="SM01391">
    <property type="entry name" value="Filament"/>
    <property type="match status" value="1"/>
</dbReference>
<feature type="coiled-coil region" evidence="3">
    <location>
        <begin position="63"/>
        <end position="90"/>
    </location>
</feature>
<protein>
    <submittedName>
        <fullName evidence="7">Uncharacterized protein LOC114439933</fullName>
    </submittedName>
</protein>
<feature type="compositionally biased region" description="Polar residues" evidence="4">
    <location>
        <begin position="741"/>
        <end position="754"/>
    </location>
</feature>
<feature type="coiled-coil region" evidence="3">
    <location>
        <begin position="269"/>
        <end position="363"/>
    </location>
</feature>
<keyword evidence="1" id="KW-0403">Intermediate filament</keyword>
<name>A0A6P7II63_9TELE</name>
<dbReference type="Pfam" id="PF00038">
    <property type="entry name" value="Filament"/>
    <property type="match status" value="1"/>
</dbReference>
<feature type="domain" description="IF rod" evidence="5">
    <location>
        <begin position="51"/>
        <end position="363"/>
    </location>
</feature>
<evidence type="ECO:0000256" key="3">
    <source>
        <dbReference type="SAM" id="Coils"/>
    </source>
</evidence>
<feature type="region of interest" description="Disordered" evidence="4">
    <location>
        <begin position="633"/>
        <end position="694"/>
    </location>
</feature>
<dbReference type="InterPro" id="IPR002957">
    <property type="entry name" value="Keratin_I"/>
</dbReference>
<feature type="compositionally biased region" description="Basic and acidic residues" evidence="4">
    <location>
        <begin position="1001"/>
        <end position="1012"/>
    </location>
</feature>
<evidence type="ECO:0000256" key="2">
    <source>
        <dbReference type="ARBA" id="ARBA00023054"/>
    </source>
</evidence>
<feature type="compositionally biased region" description="Basic and acidic residues" evidence="4">
    <location>
        <begin position="949"/>
        <end position="961"/>
    </location>
</feature>
<sequence>MSQWQVLRWGRVSRAPLGHHVHHAAGVSVHYSTAAAAPASLDGSRSFCLSRDKHTLQQLNGRLATYLQQVQCLAAANQRLEHQIQAELDRKCPGELKELDKHLRRMFSLQDQISECLSAQAHVKLQLLNAELTALDFKMRSEQEREQRSRVEEELCDLRLLKEELRVNQLPELQSLLNDQTQQLVELQQQHQQDRKVLLGQMSGGVSVEMQTATSSDLIQQLDCLRQTSVALMDKNQDKSWFKTQVSRLSSPEVIYDASVESEVDQAELGELRRAAARLTEELTQQQMLITHLEAYGEEQTESSDLKLRVLQQTVDSLSRDLDSVLQATAKQAADHQTLLDVKNQLEAEIQDYRRLLDGMTHQGFSSPHIKYTSAAISGCVTTSPYESGRHNTADTVSVKEGNLRKMEVQTVSRGHVHTVGQTPVVAPLSETVTTVQSLRVHSNHQNNLLVTSANDSNLAHSFQKLEKKKAGVLAEAEMTKTIPCAEPDVKQEPHLETEPDPGKRTAAEVWTDVFNTEPNNLIADVDTGFNTASASQGIPHNNDNLESEITSTEFLKVDEEVVHDNKVESNNETVNVAADVSGCQEPNKVKVDSVESGKGLIWKPFDLPHKLSTSVIYSDVTLSFFDPETLLSSREADVPSPTEPATPEPAETPDDLKTYHRPNNSDTCVSPAEAKTLSNDKNIERKEKDREDESECILLVSSLDQSLALSTSTTDKSNSKPNKVMDYPDTANASLGGLDSSDNNESKTTSMETYKTKAAGVSVVSGFQDTCEAKAHPTEEDNESDGQEDQEASKLSISSLEECLSPQEADELMHPTKEVKSLSPEICMSPTETEVFLSMTDHVFSPVYPEDLLISQNQPKKVLSPSDPDTYLSPAEVTQYLSPNGEEEDEEACLSLTEANAHVKPVEKYILSTKEEEGQSLSFSGDQGLAEEDRYTNITGCATDKCKDSRSMADDVKKNDSQVVNKTVDSHREFGKPASTRCSNSKADFSSAAEKNFTCNRKEESSSDDSKLATSPPDTGRFKRRGSEEWMVYGSLGRKNNLDESDSLPNTESKVYQPADRNLTTSPPATGRIGSEGSGEWRVHGGSSGRLSSAGRTEQQQGGKEVRRDRDPNINRLQRRHLSSSAG</sequence>
<keyword evidence="6" id="KW-1185">Reference proteome</keyword>
<feature type="region of interest" description="Disordered" evidence="4">
    <location>
        <begin position="775"/>
        <end position="798"/>
    </location>
</feature>
<dbReference type="Gene3D" id="1.20.5.170">
    <property type="match status" value="1"/>
</dbReference>